<dbReference type="EMBL" id="JAETXX010000008">
    <property type="protein sequence ID" value="MCF8715606.1"/>
    <property type="molecule type" value="Genomic_DNA"/>
</dbReference>
<dbReference type="InterPro" id="IPR016286">
    <property type="entry name" value="FUC_metazoa-typ"/>
</dbReference>
<keyword evidence="6" id="KW-0326">Glycosidase</keyword>
<dbReference type="PRINTS" id="PR00741">
    <property type="entry name" value="GLHYDRLASE29"/>
</dbReference>
<dbReference type="InterPro" id="IPR057739">
    <property type="entry name" value="Glyco_hydro_29_N"/>
</dbReference>
<evidence type="ECO:0000256" key="2">
    <source>
        <dbReference type="ARBA" id="ARBA00007951"/>
    </source>
</evidence>
<evidence type="ECO:0000259" key="7">
    <source>
        <dbReference type="Pfam" id="PF01120"/>
    </source>
</evidence>
<dbReference type="SMART" id="SM00812">
    <property type="entry name" value="Alpha_L_fucos"/>
    <property type="match status" value="1"/>
</dbReference>
<evidence type="ECO:0000256" key="3">
    <source>
        <dbReference type="ARBA" id="ARBA00012662"/>
    </source>
</evidence>
<evidence type="ECO:0000259" key="8">
    <source>
        <dbReference type="Pfam" id="PF16757"/>
    </source>
</evidence>
<evidence type="ECO:0000313" key="9">
    <source>
        <dbReference type="EMBL" id="MCF8715606.1"/>
    </source>
</evidence>
<proteinExistence type="inferred from homology"/>
<evidence type="ECO:0000256" key="1">
    <source>
        <dbReference type="ARBA" id="ARBA00004071"/>
    </source>
</evidence>
<name>A0ABS9J588_9FLAO</name>
<dbReference type="Gene3D" id="3.20.20.80">
    <property type="entry name" value="Glycosidases"/>
    <property type="match status" value="1"/>
</dbReference>
<dbReference type="PANTHER" id="PTHR10030:SF37">
    <property type="entry name" value="ALPHA-L-FUCOSIDASE-RELATED"/>
    <property type="match status" value="1"/>
</dbReference>
<accession>A0ABS9J588</accession>
<keyword evidence="5" id="KW-0378">Hydrolase</keyword>
<comment type="caution">
    <text evidence="9">The sequence shown here is derived from an EMBL/GenBank/DDBJ whole genome shotgun (WGS) entry which is preliminary data.</text>
</comment>
<organism evidence="9 10">
    <name type="scientific">Joostella atrarenae</name>
    <dbReference type="NCBI Taxonomy" id="679257"/>
    <lineage>
        <taxon>Bacteria</taxon>
        <taxon>Pseudomonadati</taxon>
        <taxon>Bacteroidota</taxon>
        <taxon>Flavobacteriia</taxon>
        <taxon>Flavobacteriales</taxon>
        <taxon>Flavobacteriaceae</taxon>
        <taxon>Joostella</taxon>
    </lineage>
</organism>
<dbReference type="Proteomes" id="UP000829517">
    <property type="component" value="Unassembled WGS sequence"/>
</dbReference>
<dbReference type="InterPro" id="IPR000933">
    <property type="entry name" value="Glyco_hydro_29"/>
</dbReference>
<dbReference type="SUPFAM" id="SSF51445">
    <property type="entry name" value="(Trans)glycosidases"/>
    <property type="match status" value="1"/>
</dbReference>
<dbReference type="EC" id="3.2.1.51" evidence="3"/>
<evidence type="ECO:0000256" key="6">
    <source>
        <dbReference type="ARBA" id="ARBA00023295"/>
    </source>
</evidence>
<evidence type="ECO:0000313" key="10">
    <source>
        <dbReference type="Proteomes" id="UP000829517"/>
    </source>
</evidence>
<dbReference type="PANTHER" id="PTHR10030">
    <property type="entry name" value="ALPHA-L-FUCOSIDASE"/>
    <property type="match status" value="1"/>
</dbReference>
<protein>
    <recommendedName>
        <fullName evidence="3">alpha-L-fucosidase</fullName>
        <ecNumber evidence="3">3.2.1.51</ecNumber>
    </recommendedName>
</protein>
<comment type="function">
    <text evidence="1">Alpha-L-fucosidase is responsible for hydrolyzing the alpha-1,6-linked fucose joined to the reducing-end N-acetylglucosamine of the carbohydrate moieties of glycoproteins.</text>
</comment>
<dbReference type="RefSeq" id="WP_236959571.1">
    <property type="nucleotide sequence ID" value="NZ_JAETXX010000008.1"/>
</dbReference>
<dbReference type="InterPro" id="IPR031919">
    <property type="entry name" value="Fucosidase_C"/>
</dbReference>
<comment type="similarity">
    <text evidence="2">Belongs to the glycosyl hydrolase 29 family.</text>
</comment>
<evidence type="ECO:0000256" key="4">
    <source>
        <dbReference type="ARBA" id="ARBA00022729"/>
    </source>
</evidence>
<gene>
    <name evidence="9" type="ORF">JM658_12290</name>
</gene>
<dbReference type="PIRSF" id="PIRSF001092">
    <property type="entry name" value="Alpha-L-fucosidase"/>
    <property type="match status" value="1"/>
</dbReference>
<feature type="domain" description="Glycoside hydrolase family 29 N-terminal" evidence="7">
    <location>
        <begin position="45"/>
        <end position="375"/>
    </location>
</feature>
<feature type="domain" description="Alpha-L-fucosidase C-terminal" evidence="8">
    <location>
        <begin position="392"/>
        <end position="470"/>
    </location>
</feature>
<dbReference type="PROSITE" id="PS51257">
    <property type="entry name" value="PROKAR_LIPOPROTEIN"/>
    <property type="match status" value="1"/>
</dbReference>
<keyword evidence="10" id="KW-1185">Reference proteome</keyword>
<dbReference type="Gene3D" id="2.60.40.1180">
    <property type="entry name" value="Golgi alpha-mannosidase II"/>
    <property type="match status" value="1"/>
</dbReference>
<reference evidence="9 10" key="1">
    <citation type="submission" date="2021-01" db="EMBL/GenBank/DDBJ databases">
        <title>Genome sequencing of Joostella atrarenae M1-2 (= KCTC 23194).</title>
        <authorList>
            <person name="Zakaria M.R."/>
            <person name="Lam M.Q."/>
            <person name="Chong C.S."/>
        </authorList>
    </citation>
    <scope>NUCLEOTIDE SEQUENCE [LARGE SCALE GENOMIC DNA]</scope>
    <source>
        <strain evidence="9 10">M1-2</strain>
    </source>
</reference>
<dbReference type="Pfam" id="PF16757">
    <property type="entry name" value="Fucosidase_C"/>
    <property type="match status" value="1"/>
</dbReference>
<dbReference type="InterPro" id="IPR017853">
    <property type="entry name" value="GH"/>
</dbReference>
<evidence type="ECO:0000256" key="5">
    <source>
        <dbReference type="ARBA" id="ARBA00022801"/>
    </source>
</evidence>
<keyword evidence="4" id="KW-0732">Signal</keyword>
<sequence>MNRYLIILLLITFLSCKESPKAASHEPPSVATSENSNIDYLEESEVDFNNRMEWWREARFGMFIHWGAYAVPAGIYKGKETKNVGEWIMKTQSIPISEYEKFATSFNPVEFNASQWVSALKDAGMKYMVITSKHHDGFGLWDSEISDYDIMDASVYKKDILKALSDACKKDGIKFGLYYSTIDWHHPDAQADTYAKGGTKDENNEERFNTYYENYMKPQLKELITKYDPAILWFDGEWTPEFTHEQGLDLYQYVRSLKPSILINNRVDKGRKGMQGMNDGKMKYAGDFGTPEQEILDGTSTLDWESCMTMNDTWGYKTNDHNWKTSETLIFNLVDAASKGGNYLLNVGPDAKGVIPEASIKRLKDIGDWLGINGEAVYNTESVGENYKQGDAIRITKKKNASTLYATTFKKPEETFTLDAIHPEDGSNIYILGIKENLDWSYKDEKLMISVPLKALNELGEKYAWTFKIENGKTK</sequence>
<dbReference type="Pfam" id="PF01120">
    <property type="entry name" value="Alpha_L_fucos"/>
    <property type="match status" value="1"/>
</dbReference>
<dbReference type="InterPro" id="IPR013780">
    <property type="entry name" value="Glyco_hydro_b"/>
</dbReference>